<evidence type="ECO:0000256" key="3">
    <source>
        <dbReference type="PROSITE-ProRule" id="PRU00339"/>
    </source>
</evidence>
<dbReference type="InterPro" id="IPR012668">
    <property type="entry name" value="CHP02466"/>
</dbReference>
<dbReference type="SUPFAM" id="SSF48452">
    <property type="entry name" value="TPR-like"/>
    <property type="match status" value="2"/>
</dbReference>
<dbReference type="PROSITE" id="PS50293">
    <property type="entry name" value="TPR_REGION"/>
    <property type="match status" value="4"/>
</dbReference>
<dbReference type="InterPro" id="IPR013105">
    <property type="entry name" value="TPR_2"/>
</dbReference>
<dbReference type="AlphaFoldDB" id="A0A3N0V7C5"/>
<feature type="repeat" description="TPR" evidence="3">
    <location>
        <begin position="80"/>
        <end position="113"/>
    </location>
</feature>
<evidence type="ECO:0000313" key="5">
    <source>
        <dbReference type="Proteomes" id="UP000275137"/>
    </source>
</evidence>
<keyword evidence="1" id="KW-0677">Repeat</keyword>
<proteinExistence type="predicted"/>
<name>A0A3N0V7C5_9PROT</name>
<reference evidence="4 5" key="1">
    <citation type="submission" date="2018-10" db="EMBL/GenBank/DDBJ databases">
        <authorList>
            <person name="Chen W.-M."/>
        </authorList>
    </citation>
    <scope>NUCLEOTIDE SEQUENCE [LARGE SCALE GENOMIC DNA]</scope>
    <source>
        <strain evidence="4 5">H-5</strain>
    </source>
</reference>
<dbReference type="Pfam" id="PF13414">
    <property type="entry name" value="TPR_11"/>
    <property type="match status" value="1"/>
</dbReference>
<dbReference type="PROSITE" id="PS50005">
    <property type="entry name" value="TPR"/>
    <property type="match status" value="4"/>
</dbReference>
<accession>A0A3N0V7C5</accession>
<dbReference type="InterPro" id="IPR011990">
    <property type="entry name" value="TPR-like_helical_dom_sf"/>
</dbReference>
<sequence>MKPPLQNTRQPSQMELQPLLQLLNQGRLPQAEQSSRAMLQRYPSTFIIYNVLGVALEGQQKFAEAETVYRKAIQLDGKIAEIHFNLGVVQSQLGKLDEAIHCYRKCIALKPNLAVAHFNLGIALQALQRLEEATAAYRRATALEPGFFEAHGNLGAVLQAQGKLDDAIACYRKAIAIQPDARGYFNLGTALRNQGVLEEAIACYQQAIALAPGYVDAHSNLGDIYFHQGKANQAVHCYRQALAIAPDHALTNYNLGIFYYDSGELELAIPCFERAQINDWQERTLYCLYKTGQFDAFRSRLEPLLAQKHSSPFLATLSAHYAANFGQEDPYDFCKDPMDFVFHARIPELSDPDSPLLAELIHDIEQADIAERKQGRLVNGTQSAGNLFKRPEASFRKLAALVKQQVEAYKARFAGADNGLMQYFPKDIEFSSSWFVKMRQGGHLSSHIHEEGWLSGSLYLAMPRRAAGSDAGSIEFSTHGDNYPLQHDDFPRRAIPPEVGDIVIFPSSLFHRTIPFDASEARICVAFDVKPQETPGFLKRGSMMSLGAFCPWLVETLELLEVFGHYGLRLLA</sequence>
<dbReference type="PANTHER" id="PTHR44809:SF1">
    <property type="entry name" value="PROTEIN O-MANNOSYL-TRANSFERASE TMTC1"/>
    <property type="match status" value="1"/>
</dbReference>
<protein>
    <submittedName>
        <fullName evidence="4">Tetratricopeptide repeat protein</fullName>
    </submittedName>
</protein>
<comment type="caution">
    <text evidence="4">The sequence shown here is derived from an EMBL/GenBank/DDBJ whole genome shotgun (WGS) entry which is preliminary data.</text>
</comment>
<evidence type="ECO:0000313" key="4">
    <source>
        <dbReference type="EMBL" id="ROH88494.1"/>
    </source>
</evidence>
<dbReference type="Pfam" id="PF13759">
    <property type="entry name" value="2OG-FeII_Oxy_5"/>
    <property type="match status" value="1"/>
</dbReference>
<dbReference type="PANTHER" id="PTHR44809">
    <property type="match status" value="1"/>
</dbReference>
<evidence type="ECO:0000256" key="2">
    <source>
        <dbReference type="ARBA" id="ARBA00022803"/>
    </source>
</evidence>
<dbReference type="InterPro" id="IPR052943">
    <property type="entry name" value="TMTC_O-mannosyl-trnsfr"/>
</dbReference>
<dbReference type="SMART" id="SM00028">
    <property type="entry name" value="TPR"/>
    <property type="match status" value="7"/>
</dbReference>
<keyword evidence="5" id="KW-1185">Reference proteome</keyword>
<dbReference type="Gene3D" id="2.60.120.620">
    <property type="entry name" value="q2cbj1_9rhob like domain"/>
    <property type="match status" value="1"/>
</dbReference>
<feature type="repeat" description="TPR" evidence="3">
    <location>
        <begin position="148"/>
        <end position="181"/>
    </location>
</feature>
<evidence type="ECO:0000256" key="1">
    <source>
        <dbReference type="ARBA" id="ARBA00022737"/>
    </source>
</evidence>
<organism evidence="4 5">
    <name type="scientific">Pseudomethylobacillus aquaticus</name>
    <dbReference type="NCBI Taxonomy" id="2676064"/>
    <lineage>
        <taxon>Bacteria</taxon>
        <taxon>Pseudomonadati</taxon>
        <taxon>Pseudomonadota</taxon>
        <taxon>Betaproteobacteria</taxon>
        <taxon>Nitrosomonadales</taxon>
        <taxon>Methylophilaceae</taxon>
        <taxon>Pseudomethylobacillus</taxon>
    </lineage>
</organism>
<dbReference type="Pfam" id="PF13181">
    <property type="entry name" value="TPR_8"/>
    <property type="match status" value="1"/>
</dbReference>
<dbReference type="RefSeq" id="WP_123236485.1">
    <property type="nucleotide sequence ID" value="NZ_RJVP01000001.1"/>
</dbReference>
<gene>
    <name evidence="4" type="ORF">ED236_03330</name>
</gene>
<keyword evidence="2 3" id="KW-0802">TPR repeat</keyword>
<dbReference type="Gene3D" id="1.25.40.10">
    <property type="entry name" value="Tetratricopeptide repeat domain"/>
    <property type="match status" value="4"/>
</dbReference>
<dbReference type="InterPro" id="IPR019734">
    <property type="entry name" value="TPR_rpt"/>
</dbReference>
<dbReference type="Proteomes" id="UP000275137">
    <property type="component" value="Unassembled WGS sequence"/>
</dbReference>
<feature type="repeat" description="TPR" evidence="3">
    <location>
        <begin position="114"/>
        <end position="147"/>
    </location>
</feature>
<dbReference type="EMBL" id="RJVP01000001">
    <property type="protein sequence ID" value="ROH88494.1"/>
    <property type="molecule type" value="Genomic_DNA"/>
</dbReference>
<feature type="repeat" description="TPR" evidence="3">
    <location>
        <begin position="215"/>
        <end position="248"/>
    </location>
</feature>
<dbReference type="Pfam" id="PF00515">
    <property type="entry name" value="TPR_1"/>
    <property type="match status" value="2"/>
</dbReference>
<dbReference type="Pfam" id="PF07719">
    <property type="entry name" value="TPR_2"/>
    <property type="match status" value="1"/>
</dbReference>
<dbReference type="Pfam" id="PF13432">
    <property type="entry name" value="TPR_16"/>
    <property type="match status" value="1"/>
</dbReference>